<name>G8TVL7_SULAD</name>
<reference evidence="6" key="1">
    <citation type="submission" date="2011-12" db="EMBL/GenBank/DDBJ databases">
        <title>The complete genome of chromosome of Sulfobacillus acidophilus DSM 10332.</title>
        <authorList>
            <person name="Lucas S."/>
            <person name="Han J."/>
            <person name="Lapidus A."/>
            <person name="Bruce D."/>
            <person name="Goodwin L."/>
            <person name="Pitluck S."/>
            <person name="Peters L."/>
            <person name="Kyrpides N."/>
            <person name="Mavromatis K."/>
            <person name="Ivanova N."/>
            <person name="Mikhailova N."/>
            <person name="Chertkov O."/>
            <person name="Saunders E."/>
            <person name="Detter J.C."/>
            <person name="Tapia R."/>
            <person name="Han C."/>
            <person name="Land M."/>
            <person name="Hauser L."/>
            <person name="Markowitz V."/>
            <person name="Cheng J.-F."/>
            <person name="Hugenholtz P."/>
            <person name="Woyke T."/>
            <person name="Wu D."/>
            <person name="Pukall R."/>
            <person name="Gehrich-Schroeter G."/>
            <person name="Schneider S."/>
            <person name="Klenk H.-P."/>
            <person name="Eisen J.A."/>
        </authorList>
    </citation>
    <scope>NUCLEOTIDE SEQUENCE [LARGE SCALE GENOMIC DNA]</scope>
    <source>
        <strain evidence="6">ATCC 700253 / DSM 10332 / NAL</strain>
    </source>
</reference>
<dbReference type="SUPFAM" id="SSF53187">
    <property type="entry name" value="Zn-dependent exopeptidases"/>
    <property type="match status" value="1"/>
</dbReference>
<feature type="binding site" evidence="4">
    <location>
        <position position="272"/>
    </location>
    <ligand>
        <name>allantoate</name>
        <dbReference type="ChEBI" id="CHEBI:17536"/>
    </ligand>
</feature>
<evidence type="ECO:0000256" key="1">
    <source>
        <dbReference type="ARBA" id="ARBA00006153"/>
    </source>
</evidence>
<keyword evidence="6" id="KW-1185">Reference proteome</keyword>
<dbReference type="Pfam" id="PF01546">
    <property type="entry name" value="Peptidase_M20"/>
    <property type="match status" value="1"/>
</dbReference>
<dbReference type="InterPro" id="IPR036264">
    <property type="entry name" value="Bact_exopeptidase_dim_dom"/>
</dbReference>
<dbReference type="AlphaFoldDB" id="G8TVL7"/>
<dbReference type="EMBL" id="CP003179">
    <property type="protein sequence ID" value="AEW03656.1"/>
    <property type="molecule type" value="Genomic_DNA"/>
</dbReference>
<dbReference type="Proteomes" id="UP000005439">
    <property type="component" value="Chromosome"/>
</dbReference>
<dbReference type="HOGENOM" id="CLU_024588_6_1_9"/>
<dbReference type="PANTHER" id="PTHR32494">
    <property type="entry name" value="ALLANTOATE DEIMINASE-RELATED"/>
    <property type="match status" value="1"/>
</dbReference>
<evidence type="ECO:0000313" key="5">
    <source>
        <dbReference type="EMBL" id="AEW03656.1"/>
    </source>
</evidence>
<dbReference type="InterPro" id="IPR010158">
    <property type="entry name" value="Amidase_Cbmase"/>
</dbReference>
<keyword evidence="3" id="KW-0479">Metal-binding</keyword>
<dbReference type="EC" id="3.5.1.87" evidence="5"/>
<feature type="binding site" evidence="3">
    <location>
        <position position="190"/>
    </location>
    <ligand>
        <name>Zn(2+)</name>
        <dbReference type="ChEBI" id="CHEBI:29105"/>
        <label>1</label>
    </ligand>
</feature>
<dbReference type="GO" id="GO:0046872">
    <property type="term" value="F:metal ion binding"/>
    <property type="evidence" value="ECO:0007669"/>
    <property type="project" value="UniProtKB-KW"/>
</dbReference>
<evidence type="ECO:0000256" key="3">
    <source>
        <dbReference type="PIRSR" id="PIRSR001235-1"/>
    </source>
</evidence>
<dbReference type="PANTHER" id="PTHR32494:SF5">
    <property type="entry name" value="ALLANTOATE AMIDOHYDROLASE"/>
    <property type="match status" value="1"/>
</dbReference>
<dbReference type="PIRSF" id="PIRSF001235">
    <property type="entry name" value="Amidase_carbamoylase"/>
    <property type="match status" value="1"/>
</dbReference>
<evidence type="ECO:0000256" key="4">
    <source>
        <dbReference type="PIRSR" id="PIRSR001235-2"/>
    </source>
</evidence>
<feature type="binding site" evidence="3">
    <location>
        <position position="379"/>
    </location>
    <ligand>
        <name>Zn(2+)</name>
        <dbReference type="ChEBI" id="CHEBI:29105"/>
        <label>2</label>
    </ligand>
</feature>
<dbReference type="SUPFAM" id="SSF55031">
    <property type="entry name" value="Bacterial exopeptidase dimerisation domain"/>
    <property type="match status" value="1"/>
</dbReference>
<dbReference type="Gene3D" id="3.30.70.360">
    <property type="match status" value="1"/>
</dbReference>
<dbReference type="NCBIfam" id="TIGR01879">
    <property type="entry name" value="hydantase"/>
    <property type="match status" value="1"/>
</dbReference>
<keyword evidence="3" id="KW-0862">Zinc</keyword>
<dbReference type="GO" id="GO:0016813">
    <property type="term" value="F:hydrolase activity, acting on carbon-nitrogen (but not peptide) bonds, in linear amidines"/>
    <property type="evidence" value="ECO:0007669"/>
    <property type="project" value="InterPro"/>
</dbReference>
<feature type="binding site" evidence="3">
    <location>
        <position position="92"/>
    </location>
    <ligand>
        <name>Zn(2+)</name>
        <dbReference type="ChEBI" id="CHEBI:29105"/>
        <label>2</label>
    </ligand>
</feature>
<dbReference type="GO" id="GO:0050538">
    <property type="term" value="F:N-carbamoyl-L-amino-acid hydrolase activity"/>
    <property type="evidence" value="ECO:0007669"/>
    <property type="project" value="UniProtKB-EC"/>
</dbReference>
<gene>
    <name evidence="5" type="ordered locus">Sulac_0083</name>
</gene>
<dbReference type="KEGG" id="sap:Sulac_0083"/>
<dbReference type="Gene3D" id="3.40.630.10">
    <property type="entry name" value="Zn peptidases"/>
    <property type="match status" value="1"/>
</dbReference>
<dbReference type="InterPro" id="IPR002933">
    <property type="entry name" value="Peptidase_M20"/>
</dbReference>
<accession>G8TVL7</accession>
<feature type="binding site" evidence="3">
    <location>
        <position position="81"/>
    </location>
    <ligand>
        <name>Zn(2+)</name>
        <dbReference type="ChEBI" id="CHEBI:29105"/>
        <label>1</label>
    </ligand>
</feature>
<comment type="cofactor">
    <cofactor evidence="3">
        <name>Zn(2+)</name>
        <dbReference type="ChEBI" id="CHEBI:29105"/>
    </cofactor>
    <text evidence="3">Binds 2 Zn(2+) ions per subunit.</text>
</comment>
<dbReference type="STRING" id="679936.Sulac_0083"/>
<evidence type="ECO:0000256" key="2">
    <source>
        <dbReference type="ARBA" id="ARBA00022801"/>
    </source>
</evidence>
<reference evidence="5 6" key="2">
    <citation type="journal article" date="2012" name="Stand. Genomic Sci.">
        <title>Complete genome sequence of the moderately thermophilic mineral-sulfide-oxidizing firmicute Sulfobacillus acidophilus type strain (NAL(T)).</title>
        <authorList>
            <person name="Anderson I."/>
            <person name="Chertkov O."/>
            <person name="Chen A."/>
            <person name="Saunders E."/>
            <person name="Lapidus A."/>
            <person name="Nolan M."/>
            <person name="Lucas S."/>
            <person name="Hammon N."/>
            <person name="Deshpande S."/>
            <person name="Cheng J.F."/>
            <person name="Han C."/>
            <person name="Tapia R."/>
            <person name="Goodwin L.A."/>
            <person name="Pitluck S."/>
            <person name="Liolios K."/>
            <person name="Pagani I."/>
            <person name="Ivanova N."/>
            <person name="Mikhailova N."/>
            <person name="Pati A."/>
            <person name="Palaniappan K."/>
            <person name="Land M."/>
            <person name="Pan C."/>
            <person name="Rohde M."/>
            <person name="Pukall R."/>
            <person name="Goker M."/>
            <person name="Detter J.C."/>
            <person name="Woyke T."/>
            <person name="Bristow J."/>
            <person name="Eisen J.A."/>
            <person name="Markowitz V."/>
            <person name="Hugenholtz P."/>
            <person name="Kyrpides N.C."/>
            <person name="Klenk H.P."/>
            <person name="Mavromatis K."/>
        </authorList>
    </citation>
    <scope>NUCLEOTIDE SEQUENCE [LARGE SCALE GENOMIC DNA]</scope>
    <source>
        <strain evidence="6">ATCC 700253 / DSM 10332 / NAL</strain>
    </source>
</reference>
<keyword evidence="2 5" id="KW-0378">Hydrolase</keyword>
<dbReference type="PATRIC" id="fig|679936.5.peg.90"/>
<feature type="binding site" evidence="3">
    <location>
        <position position="127"/>
    </location>
    <ligand>
        <name>Zn(2+)</name>
        <dbReference type="ChEBI" id="CHEBI:29105"/>
        <label>2</label>
    </ligand>
</feature>
<feature type="binding site" evidence="4">
    <location>
        <position position="215"/>
    </location>
    <ligand>
        <name>allantoate</name>
        <dbReference type="ChEBI" id="CHEBI:17536"/>
    </ligand>
</feature>
<evidence type="ECO:0000313" key="6">
    <source>
        <dbReference type="Proteomes" id="UP000005439"/>
    </source>
</evidence>
<feature type="binding site" evidence="4">
    <location>
        <position position="285"/>
    </location>
    <ligand>
        <name>allantoate</name>
        <dbReference type="ChEBI" id="CHEBI:17536"/>
    </ligand>
</feature>
<comment type="similarity">
    <text evidence="1">Belongs to the peptidase M20 family.</text>
</comment>
<proteinExistence type="inferred from homology"/>
<organism evidence="5 6">
    <name type="scientific">Sulfobacillus acidophilus (strain ATCC 700253 / DSM 10332 / NAL)</name>
    <dbReference type="NCBI Taxonomy" id="679936"/>
    <lineage>
        <taxon>Bacteria</taxon>
        <taxon>Bacillati</taxon>
        <taxon>Bacillota</taxon>
        <taxon>Clostridia</taxon>
        <taxon>Eubacteriales</taxon>
        <taxon>Clostridiales Family XVII. Incertae Sedis</taxon>
        <taxon>Sulfobacillus</taxon>
    </lineage>
</organism>
<dbReference type="CDD" id="cd03884">
    <property type="entry name" value="M20_bAS"/>
    <property type="match status" value="1"/>
</dbReference>
<feature type="binding site" evidence="3">
    <location>
        <position position="92"/>
    </location>
    <ligand>
        <name>Zn(2+)</name>
        <dbReference type="ChEBI" id="CHEBI:29105"/>
        <label>1</label>
    </ligand>
</feature>
<protein>
    <submittedName>
        <fullName evidence="5">Amidase, hydantoinase/carbamoylase family</fullName>
        <ecNumber evidence="5">3.5.1.87</ecNumber>
    </submittedName>
</protein>
<sequence>MTAQIHPERLRRRLKTLGAIGRDPSGGITRPFGSAADGEARRWFFAEAADAGLTVTVDAAGNQWAVWPGTAGEKTIAAGSHLDTVPQGGMYDGAAGVILALEAIETLKEAGYRPHHPLAVVAFTGEEPNPFGLSTLGSRLLTGKLKAAALKNVTDPAGRTLAEALREVGGDLDSADHLTPDFLAAFIEPHVEQSGRLDQAGLPLGLVDVITGIHRDRIVFQGEQNHAGTTRPEDRRDALMAFGEAVTAFEALLGDGVIGTIGQAAIFPNAINIVPSRVEYVAEMRSVDENRLAERVQEHRERLTRLALRRGVTVHVTNVLNQAPRALHPDIHRLLVDRLVYRQIPVTTLSSLAGHDATHLADVVPTGMLFIRSLGGKSHCPEESSRLEDLALGAQVLADALLVLDREIRRLSHAQTL</sequence>